<feature type="domain" description="Spaetzle" evidence="5">
    <location>
        <begin position="99"/>
        <end position="191"/>
    </location>
</feature>
<dbReference type="GO" id="GO:0045087">
    <property type="term" value="P:innate immune response"/>
    <property type="evidence" value="ECO:0007669"/>
    <property type="project" value="TreeGrafter"/>
</dbReference>
<dbReference type="PANTHER" id="PTHR23199">
    <property type="entry name" value="NEUROTROPHIN 1-RELATED"/>
    <property type="match status" value="1"/>
</dbReference>
<dbReference type="PANTHER" id="PTHR23199:SF12">
    <property type="entry name" value="NEUROTROPHIN 1-RELATED"/>
    <property type="match status" value="1"/>
</dbReference>
<protein>
    <recommendedName>
        <fullName evidence="5">Spaetzle domain-containing protein</fullName>
    </recommendedName>
</protein>
<dbReference type="Gene3D" id="2.10.90.10">
    <property type="entry name" value="Cystine-knot cytokines"/>
    <property type="match status" value="1"/>
</dbReference>
<dbReference type="GO" id="GO:0005121">
    <property type="term" value="F:Toll binding"/>
    <property type="evidence" value="ECO:0007669"/>
    <property type="project" value="TreeGrafter"/>
</dbReference>
<keyword evidence="1" id="KW-0732">Signal</keyword>
<dbReference type="Proteomes" id="UP000292052">
    <property type="component" value="Unassembled WGS sequence"/>
</dbReference>
<gene>
    <name evidence="6" type="ORF">BDFB_002821</name>
</gene>
<dbReference type="EMBL" id="QDEB01133023">
    <property type="protein sequence ID" value="RZB38877.1"/>
    <property type="molecule type" value="Genomic_DNA"/>
</dbReference>
<organism evidence="6 7">
    <name type="scientific">Asbolus verrucosus</name>
    <name type="common">Desert ironclad beetle</name>
    <dbReference type="NCBI Taxonomy" id="1661398"/>
    <lineage>
        <taxon>Eukaryota</taxon>
        <taxon>Metazoa</taxon>
        <taxon>Ecdysozoa</taxon>
        <taxon>Arthropoda</taxon>
        <taxon>Hexapoda</taxon>
        <taxon>Insecta</taxon>
        <taxon>Pterygota</taxon>
        <taxon>Neoptera</taxon>
        <taxon>Endopterygota</taxon>
        <taxon>Coleoptera</taxon>
        <taxon>Polyphaga</taxon>
        <taxon>Cucujiformia</taxon>
        <taxon>Tenebrionidae</taxon>
        <taxon>Pimeliinae</taxon>
        <taxon>Asbolus</taxon>
    </lineage>
</organism>
<evidence type="ECO:0000313" key="7">
    <source>
        <dbReference type="Proteomes" id="UP000292052"/>
    </source>
</evidence>
<evidence type="ECO:0000256" key="3">
    <source>
        <dbReference type="ARBA" id="ARBA00023180"/>
    </source>
</evidence>
<dbReference type="Pfam" id="PF16077">
    <property type="entry name" value="Spaetzle"/>
    <property type="match status" value="1"/>
</dbReference>
<proteinExistence type="predicted"/>
<evidence type="ECO:0000256" key="2">
    <source>
        <dbReference type="ARBA" id="ARBA00023157"/>
    </source>
</evidence>
<dbReference type="STRING" id="1661398.A0A482V6S3"/>
<evidence type="ECO:0000256" key="1">
    <source>
        <dbReference type="ARBA" id="ARBA00022729"/>
    </source>
</evidence>
<comment type="caution">
    <text evidence="6">The sequence shown here is derived from an EMBL/GenBank/DDBJ whole genome shotgun (WGS) entry which is preliminary data.</text>
</comment>
<dbReference type="InterPro" id="IPR052444">
    <property type="entry name" value="Spz/Toll_ligand-like"/>
</dbReference>
<dbReference type="GO" id="GO:0008083">
    <property type="term" value="F:growth factor activity"/>
    <property type="evidence" value="ECO:0007669"/>
    <property type="project" value="TreeGrafter"/>
</dbReference>
<dbReference type="OrthoDB" id="6359065at2759"/>
<dbReference type="InterPro" id="IPR032104">
    <property type="entry name" value="Spaetzle"/>
</dbReference>
<dbReference type="SUPFAM" id="SSF57501">
    <property type="entry name" value="Cystine-knot cytokines"/>
    <property type="match status" value="1"/>
</dbReference>
<dbReference type="InterPro" id="IPR029034">
    <property type="entry name" value="Cystine-knot_cytokine"/>
</dbReference>
<dbReference type="AlphaFoldDB" id="A0A482V6S3"/>
<sequence length="195" mass="22478">MTENVNRNRHLDSLNETTPHTYLDARSVNNNQRDQDYDGQIVYPDTRTTCTHGLCTNVVGYPKDRIKKLLSRSQFMNGYFEATEELVNIDNRFGSDEMSLCDTMVHTIYPEKANNTNKIEKVIVNVEGHKQGIVFETCVNNEKCKFSSTFPNGYISYCKQKYIHKRLMVLGDNDKFVFDSFEVPSCCVCTVKKDN</sequence>
<keyword evidence="7" id="KW-1185">Reference proteome</keyword>
<dbReference type="FunFam" id="2.10.90.10:FF:000056">
    <property type="entry name" value="Protein spaetzle"/>
    <property type="match status" value="1"/>
</dbReference>
<dbReference type="GO" id="GO:0005615">
    <property type="term" value="C:extracellular space"/>
    <property type="evidence" value="ECO:0007669"/>
    <property type="project" value="UniProtKB-ARBA"/>
</dbReference>
<evidence type="ECO:0000256" key="4">
    <source>
        <dbReference type="SAM" id="MobiDB-lite"/>
    </source>
</evidence>
<reference evidence="6 7" key="1">
    <citation type="submission" date="2017-03" db="EMBL/GenBank/DDBJ databases">
        <title>Genome of the blue death feigning beetle - Asbolus verrucosus.</title>
        <authorList>
            <person name="Rider S.D."/>
        </authorList>
    </citation>
    <scope>NUCLEOTIDE SEQUENCE [LARGE SCALE GENOMIC DNA]</scope>
    <source>
        <strain evidence="6">Butters</strain>
        <tissue evidence="6">Head and leg muscle</tissue>
    </source>
</reference>
<dbReference type="GO" id="GO:0021556">
    <property type="term" value="P:central nervous system formation"/>
    <property type="evidence" value="ECO:0007669"/>
    <property type="project" value="TreeGrafter"/>
</dbReference>
<keyword evidence="2" id="KW-1015">Disulfide bond</keyword>
<keyword evidence="3" id="KW-0325">Glycoprotein</keyword>
<feature type="region of interest" description="Disordered" evidence="4">
    <location>
        <begin position="1"/>
        <end position="22"/>
    </location>
</feature>
<evidence type="ECO:0000313" key="6">
    <source>
        <dbReference type="EMBL" id="RZB38877.1"/>
    </source>
</evidence>
<accession>A0A482V6S3</accession>
<evidence type="ECO:0000259" key="5">
    <source>
        <dbReference type="Pfam" id="PF16077"/>
    </source>
</evidence>
<name>A0A482V6S3_ASBVE</name>